<keyword evidence="5 6" id="KW-0732">Signal</keyword>
<dbReference type="Gene3D" id="3.40.50.1980">
    <property type="entry name" value="Nitrogenase molybdenum iron protein domain"/>
    <property type="match status" value="2"/>
</dbReference>
<dbReference type="InterPro" id="IPR051313">
    <property type="entry name" value="Bact_iron-sidero_bind"/>
</dbReference>
<dbReference type="InterPro" id="IPR002491">
    <property type="entry name" value="ABC_transptr_periplasmic_BD"/>
</dbReference>
<name>A0ABX3KSI0_SALCS</name>
<keyword evidence="9" id="KW-1185">Reference proteome</keyword>
<dbReference type="PANTHER" id="PTHR30532">
    <property type="entry name" value="IRON III DICITRATE-BINDING PERIPLASMIC PROTEIN"/>
    <property type="match status" value="1"/>
</dbReference>
<keyword evidence="4" id="KW-0408">Iron</keyword>
<gene>
    <name evidence="8" type="ORF">BZJ21_04100</name>
</gene>
<feature type="chain" id="PRO_5045264760" evidence="6">
    <location>
        <begin position="28"/>
        <end position="292"/>
    </location>
</feature>
<dbReference type="SUPFAM" id="SSF53807">
    <property type="entry name" value="Helical backbone' metal receptor"/>
    <property type="match status" value="1"/>
</dbReference>
<comment type="similarity">
    <text evidence="2">Belongs to the bacterial solute-binding protein 8 family.</text>
</comment>
<keyword evidence="4" id="KW-0410">Iron transport</keyword>
<evidence type="ECO:0000256" key="5">
    <source>
        <dbReference type="ARBA" id="ARBA00022729"/>
    </source>
</evidence>
<dbReference type="Proteomes" id="UP000189431">
    <property type="component" value="Unassembled WGS sequence"/>
</dbReference>
<proteinExistence type="inferred from homology"/>
<dbReference type="EMBL" id="MUFR01000008">
    <property type="protein sequence ID" value="OOF34695.1"/>
    <property type="molecule type" value="Genomic_DNA"/>
</dbReference>
<dbReference type="PANTHER" id="PTHR30532:SF1">
    <property type="entry name" value="IRON(3+)-HYDROXAMATE-BINDING PROTEIN FHUD"/>
    <property type="match status" value="1"/>
</dbReference>
<comment type="caution">
    <text evidence="8">The sequence shown here is derived from an EMBL/GenBank/DDBJ whole genome shotgun (WGS) entry which is preliminary data.</text>
</comment>
<evidence type="ECO:0000313" key="9">
    <source>
        <dbReference type="Proteomes" id="UP000189431"/>
    </source>
</evidence>
<organism evidence="8 9">
    <name type="scientific">Salinivibrio costicola subsp. alcaliphilus</name>
    <dbReference type="NCBI Taxonomy" id="272773"/>
    <lineage>
        <taxon>Bacteria</taxon>
        <taxon>Pseudomonadati</taxon>
        <taxon>Pseudomonadota</taxon>
        <taxon>Gammaproteobacteria</taxon>
        <taxon>Vibrionales</taxon>
        <taxon>Vibrionaceae</taxon>
        <taxon>Salinivibrio</taxon>
    </lineage>
</organism>
<evidence type="ECO:0000259" key="7">
    <source>
        <dbReference type="PROSITE" id="PS50983"/>
    </source>
</evidence>
<evidence type="ECO:0000256" key="4">
    <source>
        <dbReference type="ARBA" id="ARBA00022496"/>
    </source>
</evidence>
<evidence type="ECO:0000313" key="8">
    <source>
        <dbReference type="EMBL" id="OOF34695.1"/>
    </source>
</evidence>
<dbReference type="PROSITE" id="PS50983">
    <property type="entry name" value="FE_B12_PBP"/>
    <property type="match status" value="1"/>
</dbReference>
<evidence type="ECO:0000256" key="3">
    <source>
        <dbReference type="ARBA" id="ARBA00022448"/>
    </source>
</evidence>
<sequence>MAGMIKSSFLTLVVWLTAAIMSASVSASPRILSLDWTQTETLLALGVTPVAVAQKADYNSWVKAPPIPEKTVDIGLRTQPNMERLAELHPDKILISPIFKAMKPKLSTIAPVSSIPLYESGLSWASLKTVTRQIAHEANRPEVGETLIANAKQQLASLRDTIPGEQPPLLMIQFLDPNHVRVFGTNSLYHAAISELGLSNAWQNTTNSWGFSMVSTRELLDLDAQLVIVRPLPAGVEQTLKTNMFWQYLVKRTGRTPLMIDPVWSFGAIPSALRFARLVTVALTDPEQGEQS</sequence>
<evidence type="ECO:0000256" key="2">
    <source>
        <dbReference type="ARBA" id="ARBA00008814"/>
    </source>
</evidence>
<feature type="domain" description="Fe/B12 periplasmic-binding" evidence="7">
    <location>
        <begin position="30"/>
        <end position="292"/>
    </location>
</feature>
<evidence type="ECO:0000256" key="1">
    <source>
        <dbReference type="ARBA" id="ARBA00004196"/>
    </source>
</evidence>
<dbReference type="PRINTS" id="PR01715">
    <property type="entry name" value="FERRIBNDNGPP"/>
</dbReference>
<reference evidence="9" key="1">
    <citation type="submission" date="2017-01" db="EMBL/GenBank/DDBJ databases">
        <title>Draft genome of the species Salinivibrio costicola subsp. alcaliphilus.</title>
        <authorList>
            <person name="Lopez-Hermoso C."/>
            <person name="De La Haba R."/>
            <person name="Sanchez-Porro C."/>
            <person name="Ventosa A."/>
        </authorList>
    </citation>
    <scope>NUCLEOTIDE SEQUENCE [LARGE SCALE GENOMIC DNA]</scope>
    <source>
        <strain evidence="9">CBH448</strain>
    </source>
</reference>
<comment type="subcellular location">
    <subcellularLocation>
        <location evidence="1">Cell envelope</location>
    </subcellularLocation>
</comment>
<evidence type="ECO:0000256" key="6">
    <source>
        <dbReference type="SAM" id="SignalP"/>
    </source>
</evidence>
<keyword evidence="3" id="KW-0813">Transport</keyword>
<dbReference type="Pfam" id="PF01497">
    <property type="entry name" value="Peripla_BP_2"/>
    <property type="match status" value="1"/>
</dbReference>
<dbReference type="CDD" id="cd01146">
    <property type="entry name" value="FhuD"/>
    <property type="match status" value="1"/>
</dbReference>
<accession>A0ABX3KSI0</accession>
<protein>
    <submittedName>
        <fullName evidence="8">ABC transporter substrate-binding protein</fullName>
    </submittedName>
</protein>
<keyword evidence="4" id="KW-0406">Ion transport</keyword>
<feature type="signal peptide" evidence="6">
    <location>
        <begin position="1"/>
        <end position="27"/>
    </location>
</feature>